<keyword evidence="3" id="KW-1185">Reference proteome</keyword>
<name>A0ABD3G4D8_9STRA</name>
<evidence type="ECO:0000313" key="2">
    <source>
        <dbReference type="EMBL" id="KAL3674012.1"/>
    </source>
</evidence>
<dbReference type="AlphaFoldDB" id="A0ABD3G4D8"/>
<protein>
    <submittedName>
        <fullName evidence="2">Uncharacterized protein</fullName>
    </submittedName>
</protein>
<evidence type="ECO:0000256" key="1">
    <source>
        <dbReference type="SAM" id="MobiDB-lite"/>
    </source>
</evidence>
<sequence>MDVALEKLLPAITKYMRVLGQFFLRGAVRSSSTGDKPQDYRISSTAFISLMKQVRVFPQLFHRRELENAVCLSCQSSPDTEELNFPEFIEALVRCSCKLRWGELDGGKHTAESSSDTVVVIKFVMLIFAMEGQGSVLKKRSEDVGAILGFLGQRQKKNQAEKLFRFRKMLADNKRRTRASRSHQPPSVWNQIRLQFSPRSSPTRSRTRSDDTFDELTESWDGGSPHRVSMEPFVFDAHTNDPFDVDSPPSPNVERQSDQQQQPNEKKFVENAHSNDSIDLSPPLVRDSVGDVTGPREGAIQQASTASQERQTSAFGEENVSSEYKSTAGAIRIGETVLSDQRLTTEAQSTGLVDPKEKDDFLREIMDNIGDVELMLSQARFADTKLSEAFDIFLY</sequence>
<reference evidence="2 3" key="1">
    <citation type="submission" date="2024-09" db="EMBL/GenBank/DDBJ databases">
        <title>Genome sequencing and assembly of Phytophthora oleae, isolate VK10A, causative agent of rot of olive drupes.</title>
        <authorList>
            <person name="Conti Taguali S."/>
            <person name="Riolo M."/>
            <person name="La Spada F."/>
            <person name="Cacciola S.O."/>
            <person name="Dionisio G."/>
        </authorList>
    </citation>
    <scope>NUCLEOTIDE SEQUENCE [LARGE SCALE GENOMIC DNA]</scope>
    <source>
        <strain evidence="2 3">VK10A</strain>
    </source>
</reference>
<feature type="compositionally biased region" description="Polar residues" evidence="1">
    <location>
        <begin position="301"/>
        <end position="321"/>
    </location>
</feature>
<feature type="compositionally biased region" description="Polar residues" evidence="1">
    <location>
        <begin position="182"/>
        <end position="194"/>
    </location>
</feature>
<organism evidence="2 3">
    <name type="scientific">Phytophthora oleae</name>
    <dbReference type="NCBI Taxonomy" id="2107226"/>
    <lineage>
        <taxon>Eukaryota</taxon>
        <taxon>Sar</taxon>
        <taxon>Stramenopiles</taxon>
        <taxon>Oomycota</taxon>
        <taxon>Peronosporomycetes</taxon>
        <taxon>Peronosporales</taxon>
        <taxon>Peronosporaceae</taxon>
        <taxon>Phytophthora</taxon>
    </lineage>
</organism>
<comment type="caution">
    <text evidence="2">The sequence shown here is derived from an EMBL/GenBank/DDBJ whole genome shotgun (WGS) entry which is preliminary data.</text>
</comment>
<feature type="region of interest" description="Disordered" evidence="1">
    <location>
        <begin position="174"/>
        <end position="321"/>
    </location>
</feature>
<dbReference type="EMBL" id="JBIMZQ010000002">
    <property type="protein sequence ID" value="KAL3674012.1"/>
    <property type="molecule type" value="Genomic_DNA"/>
</dbReference>
<gene>
    <name evidence="2" type="ORF">V7S43_001696</name>
</gene>
<dbReference type="Proteomes" id="UP001632037">
    <property type="component" value="Unassembled WGS sequence"/>
</dbReference>
<accession>A0ABD3G4D8</accession>
<evidence type="ECO:0000313" key="3">
    <source>
        <dbReference type="Proteomes" id="UP001632037"/>
    </source>
</evidence>
<proteinExistence type="predicted"/>